<keyword evidence="7 14" id="KW-1133">Transmembrane helix</keyword>
<protein>
    <submittedName>
        <fullName evidence="16">Acyl-CoA desaturase</fullName>
    </submittedName>
</protein>
<dbReference type="PRINTS" id="PR00075">
    <property type="entry name" value="FACDDSATRASE"/>
</dbReference>
<evidence type="ECO:0000256" key="6">
    <source>
        <dbReference type="ARBA" id="ARBA00022832"/>
    </source>
</evidence>
<dbReference type="PROSITE" id="PS00476">
    <property type="entry name" value="FATTY_ACID_DESATUR_1"/>
    <property type="match status" value="1"/>
</dbReference>
<feature type="domain" description="Fatty acid desaturase" evidence="15">
    <location>
        <begin position="37"/>
        <end position="253"/>
    </location>
</feature>
<evidence type="ECO:0000256" key="14">
    <source>
        <dbReference type="SAM" id="Phobius"/>
    </source>
</evidence>
<keyword evidence="8" id="KW-0560">Oxidoreductase</keyword>
<dbReference type="Proteomes" id="UP000266389">
    <property type="component" value="Unassembled WGS sequence"/>
</dbReference>
<organism evidence="16 17">
    <name type="scientific">Candidatus Thermochlorobacter aerophilus</name>
    <dbReference type="NCBI Taxonomy" id="1868324"/>
    <lineage>
        <taxon>Bacteria</taxon>
        <taxon>Pseudomonadati</taxon>
        <taxon>Chlorobiota</taxon>
        <taxon>Chlorobiia</taxon>
        <taxon>Chlorobiales</taxon>
        <taxon>Candidatus Thermochlorobacteriaceae</taxon>
        <taxon>Candidatus Thermochlorobacter</taxon>
    </lineage>
</organism>
<dbReference type="GO" id="GO:0006633">
    <property type="term" value="P:fatty acid biosynthetic process"/>
    <property type="evidence" value="ECO:0007669"/>
    <property type="project" value="UniProtKB-KW"/>
</dbReference>
<feature type="transmembrane region" description="Helical" evidence="14">
    <location>
        <begin position="153"/>
        <end position="172"/>
    </location>
</feature>
<evidence type="ECO:0000256" key="8">
    <source>
        <dbReference type="ARBA" id="ARBA00023002"/>
    </source>
</evidence>
<evidence type="ECO:0000313" key="17">
    <source>
        <dbReference type="Proteomes" id="UP000266389"/>
    </source>
</evidence>
<dbReference type="GO" id="GO:0046872">
    <property type="term" value="F:metal ion binding"/>
    <property type="evidence" value="ECO:0007669"/>
    <property type="project" value="UniProtKB-KW"/>
</dbReference>
<gene>
    <name evidence="16" type="ORF">D0433_00780</name>
</gene>
<name>A0A395M3V5_9BACT</name>
<sequence length="376" mass="43594">MQVSQQKYNWINITFIVGTTLAAIFGTTYWILSGSFNWPTVALTVFYMWATGMSITAGYHRLFSHRSYEAAAPVKWFFVFFGAAAFEGTVIDWSYDHRIHHRYEDREEDPYAIHKGFWFAHVGWLFTKNWSADIKKVKDLWADPLLRFQHNHYISIATFMCFGLPMLLGATWGDALGGLFVAGALRLVLNHHFTWFINSLCHYAGTQPYSDKISARDNWFTALLTYGEGYHNFHHAFPGDYRNGVRWFDYDPTKWFINILSRVGLTWNLHRMSPERILERRLALQEKKLKEKLLRKSPDIASFAAQIIVSAKAHLNSTAERLAHLREQYATLKAQKGEALAYQVEEVKNKLEQAQREFKQSVAMWKAMMNGLGKLA</sequence>
<evidence type="ECO:0000256" key="10">
    <source>
        <dbReference type="ARBA" id="ARBA00023098"/>
    </source>
</evidence>
<proteinExistence type="inferred from homology"/>
<evidence type="ECO:0000256" key="1">
    <source>
        <dbReference type="ARBA" id="ARBA00004141"/>
    </source>
</evidence>
<evidence type="ECO:0000256" key="3">
    <source>
        <dbReference type="ARBA" id="ARBA00022516"/>
    </source>
</evidence>
<keyword evidence="13" id="KW-0175">Coiled coil</keyword>
<keyword evidence="12" id="KW-0275">Fatty acid biosynthesis</keyword>
<comment type="similarity">
    <text evidence="2">Belongs to the fatty acid desaturase type 2 family.</text>
</comment>
<feature type="transmembrane region" description="Helical" evidence="14">
    <location>
        <begin position="12"/>
        <end position="32"/>
    </location>
</feature>
<keyword evidence="4 14" id="KW-0812">Transmembrane</keyword>
<keyword evidence="3" id="KW-0444">Lipid biosynthesis</keyword>
<feature type="transmembrane region" description="Helical" evidence="14">
    <location>
        <begin position="38"/>
        <end position="59"/>
    </location>
</feature>
<feature type="coiled-coil region" evidence="13">
    <location>
        <begin position="315"/>
        <end position="364"/>
    </location>
</feature>
<dbReference type="InterPro" id="IPR005804">
    <property type="entry name" value="FA_desaturase_dom"/>
</dbReference>
<dbReference type="Pfam" id="PF00487">
    <property type="entry name" value="FA_desaturase"/>
    <property type="match status" value="1"/>
</dbReference>
<dbReference type="EMBL" id="PHFL01000005">
    <property type="protein sequence ID" value="RFM25402.1"/>
    <property type="molecule type" value="Genomic_DNA"/>
</dbReference>
<keyword evidence="10" id="KW-0443">Lipid metabolism</keyword>
<evidence type="ECO:0000256" key="12">
    <source>
        <dbReference type="ARBA" id="ARBA00023160"/>
    </source>
</evidence>
<accession>A0A395M3V5</accession>
<evidence type="ECO:0000256" key="9">
    <source>
        <dbReference type="ARBA" id="ARBA00023004"/>
    </source>
</evidence>
<evidence type="ECO:0000256" key="2">
    <source>
        <dbReference type="ARBA" id="ARBA00008749"/>
    </source>
</evidence>
<keyword evidence="5" id="KW-0479">Metal-binding</keyword>
<dbReference type="AlphaFoldDB" id="A0A395M3V5"/>
<dbReference type="PANTHER" id="PTHR11351">
    <property type="entry name" value="ACYL-COA DESATURASE"/>
    <property type="match status" value="1"/>
</dbReference>
<keyword evidence="11 14" id="KW-0472">Membrane</keyword>
<reference evidence="16 17" key="1">
    <citation type="journal article" date="2011" name="ISME J.">
        <title>Community ecology of hot spring cyanobacterial mats: predominant populations and their functional potential.</title>
        <authorList>
            <person name="Klatt C.G."/>
            <person name="Wood J.M."/>
            <person name="Rusch D.B."/>
            <person name="Bateson M.M."/>
            <person name="Hamamura N."/>
            <person name="Heidelberg J.F."/>
            <person name="Grossman A.R."/>
            <person name="Bhaya D."/>
            <person name="Cohan F.M."/>
            <person name="Kuhl M."/>
            <person name="Bryant D.A."/>
            <person name="Ward D.M."/>
        </authorList>
    </citation>
    <scope>NUCLEOTIDE SEQUENCE [LARGE SCALE GENOMIC DNA]</scope>
    <source>
        <strain evidence="16">OS</strain>
    </source>
</reference>
<dbReference type="PANTHER" id="PTHR11351:SF31">
    <property type="entry name" value="DESATURASE 1, ISOFORM A-RELATED"/>
    <property type="match status" value="1"/>
</dbReference>
<evidence type="ECO:0000256" key="5">
    <source>
        <dbReference type="ARBA" id="ARBA00022723"/>
    </source>
</evidence>
<evidence type="ECO:0000256" key="11">
    <source>
        <dbReference type="ARBA" id="ARBA00023136"/>
    </source>
</evidence>
<keyword evidence="9" id="KW-0408">Iron</keyword>
<evidence type="ECO:0000313" key="16">
    <source>
        <dbReference type="EMBL" id="RFM25402.1"/>
    </source>
</evidence>
<dbReference type="CDD" id="cd03505">
    <property type="entry name" value="Delta9-FADS-like"/>
    <property type="match status" value="1"/>
</dbReference>
<dbReference type="InterPro" id="IPR001522">
    <property type="entry name" value="FADS-1_CS"/>
</dbReference>
<dbReference type="GO" id="GO:0016717">
    <property type="term" value="F:oxidoreductase activity, acting on paired donors, with oxidation of a pair of donors resulting in the reduction of molecular oxygen to two molecules of water"/>
    <property type="evidence" value="ECO:0007669"/>
    <property type="project" value="InterPro"/>
</dbReference>
<evidence type="ECO:0000256" key="4">
    <source>
        <dbReference type="ARBA" id="ARBA00022692"/>
    </source>
</evidence>
<comment type="subcellular location">
    <subcellularLocation>
        <location evidence="1">Membrane</location>
        <topology evidence="1">Multi-pass membrane protein</topology>
    </subcellularLocation>
</comment>
<dbReference type="InterPro" id="IPR015876">
    <property type="entry name" value="Acyl-CoA_DS"/>
</dbReference>
<evidence type="ECO:0000256" key="13">
    <source>
        <dbReference type="SAM" id="Coils"/>
    </source>
</evidence>
<comment type="caution">
    <text evidence="16">The sequence shown here is derived from an EMBL/GenBank/DDBJ whole genome shotgun (WGS) entry which is preliminary data.</text>
</comment>
<evidence type="ECO:0000259" key="15">
    <source>
        <dbReference type="Pfam" id="PF00487"/>
    </source>
</evidence>
<evidence type="ECO:0000256" key="7">
    <source>
        <dbReference type="ARBA" id="ARBA00022989"/>
    </source>
</evidence>
<keyword evidence="6" id="KW-0276">Fatty acid metabolism</keyword>
<dbReference type="GO" id="GO:0016020">
    <property type="term" value="C:membrane"/>
    <property type="evidence" value="ECO:0007669"/>
    <property type="project" value="UniProtKB-SubCell"/>
</dbReference>